<proteinExistence type="predicted"/>
<dbReference type="Proteomes" id="UP001183202">
    <property type="component" value="Unassembled WGS sequence"/>
</dbReference>
<comment type="caution">
    <text evidence="2">The sequence shown here is derived from an EMBL/GenBank/DDBJ whole genome shotgun (WGS) entry which is preliminary data.</text>
</comment>
<name>A0ABU2N459_9PSEU</name>
<sequence length="290" mass="28653">MPARHLARPAVAPRRRAAAAGSGVLALLLLAVGLALAPAPAAAAAATSMLRLAQLSPDQGDLELTVSSVANPDDTVLIAALGYGELSDYRTVEAGDYVIATRPAGSTEPPMVSKTISVQPGTTTTVATVGPRAEGAVTSFTDDLTAPDPTQARVRVINAAPPATQLDVRGPSGEQIAGALALGAAGPYTTLAPGETRLSVGPVGAPAAELPVTLNANEVSSIVLTSGDGGLKARVVVDAGGPSVVPPGPVHAGFGGAAIEAGPYRAVSSTVLVVLAAAAALMSARFARSR</sequence>
<reference evidence="3" key="1">
    <citation type="submission" date="2023-07" db="EMBL/GenBank/DDBJ databases">
        <title>30 novel species of actinomycetes from the DSMZ collection.</title>
        <authorList>
            <person name="Nouioui I."/>
        </authorList>
    </citation>
    <scope>NUCLEOTIDE SEQUENCE [LARGE SCALE GENOMIC DNA]</scope>
    <source>
        <strain evidence="3">DSM 45834</strain>
    </source>
</reference>
<evidence type="ECO:0000313" key="2">
    <source>
        <dbReference type="EMBL" id="MDT0348089.1"/>
    </source>
</evidence>
<evidence type="ECO:0000259" key="1">
    <source>
        <dbReference type="Pfam" id="PF14344"/>
    </source>
</evidence>
<accession>A0ABU2N459</accession>
<feature type="domain" description="DUF4397" evidence="1">
    <location>
        <begin position="48"/>
        <end position="169"/>
    </location>
</feature>
<dbReference type="RefSeq" id="WP_311553988.1">
    <property type="nucleotide sequence ID" value="NZ_JAVREJ010000001.1"/>
</dbReference>
<evidence type="ECO:0000313" key="3">
    <source>
        <dbReference type="Proteomes" id="UP001183202"/>
    </source>
</evidence>
<dbReference type="Pfam" id="PF14344">
    <property type="entry name" value="DUF4397"/>
    <property type="match status" value="1"/>
</dbReference>
<organism evidence="2 3">
    <name type="scientific">Pseudonocardia charpentierae</name>
    <dbReference type="NCBI Taxonomy" id="3075545"/>
    <lineage>
        <taxon>Bacteria</taxon>
        <taxon>Bacillati</taxon>
        <taxon>Actinomycetota</taxon>
        <taxon>Actinomycetes</taxon>
        <taxon>Pseudonocardiales</taxon>
        <taxon>Pseudonocardiaceae</taxon>
        <taxon>Pseudonocardia</taxon>
    </lineage>
</organism>
<gene>
    <name evidence="2" type="ORF">RM445_00940</name>
</gene>
<dbReference type="InterPro" id="IPR025510">
    <property type="entry name" value="DUF4397"/>
</dbReference>
<dbReference type="PROSITE" id="PS51318">
    <property type="entry name" value="TAT"/>
    <property type="match status" value="1"/>
</dbReference>
<dbReference type="EMBL" id="JAVREJ010000001">
    <property type="protein sequence ID" value="MDT0348089.1"/>
    <property type="molecule type" value="Genomic_DNA"/>
</dbReference>
<protein>
    <submittedName>
        <fullName evidence="2">DUF4397 domain-containing protein</fullName>
    </submittedName>
</protein>
<keyword evidence="3" id="KW-1185">Reference proteome</keyword>
<dbReference type="InterPro" id="IPR006311">
    <property type="entry name" value="TAT_signal"/>
</dbReference>